<organism evidence="2 3">
    <name type="scientific">Phanerochaete carnosa (strain HHB-10118-sp)</name>
    <name type="common">White-rot fungus</name>
    <name type="synonym">Peniophora carnosa</name>
    <dbReference type="NCBI Taxonomy" id="650164"/>
    <lineage>
        <taxon>Eukaryota</taxon>
        <taxon>Fungi</taxon>
        <taxon>Dikarya</taxon>
        <taxon>Basidiomycota</taxon>
        <taxon>Agaricomycotina</taxon>
        <taxon>Agaricomycetes</taxon>
        <taxon>Polyporales</taxon>
        <taxon>Phanerochaetaceae</taxon>
        <taxon>Phanerochaete</taxon>
    </lineage>
</organism>
<feature type="compositionally biased region" description="Polar residues" evidence="1">
    <location>
        <begin position="274"/>
        <end position="283"/>
    </location>
</feature>
<gene>
    <name evidence="2" type="ORF">PHACADRAFT_136937</name>
</gene>
<protein>
    <submittedName>
        <fullName evidence="2">Uncharacterized protein</fullName>
    </submittedName>
</protein>
<dbReference type="RefSeq" id="XP_007391903.1">
    <property type="nucleotide sequence ID" value="XM_007391841.1"/>
</dbReference>
<dbReference type="KEGG" id="pco:PHACADRAFT_136937"/>
<dbReference type="STRING" id="650164.K5WJQ6"/>
<sequence>MTSSSADVYAQELRRHGHGEPLWFPEPVVKFGEVLIGDVGYLDDGGFYRLFNVLRPADDPINVRGVPKGFVPLEYDEYRFLHTTDNFLASNPIYSQSMSCVSAGTAMTVKNAGFSYTFKCHREQGAVVIPGASLTSSRVHKCSQFPEYMRTHHESWYAFAKDDLKLIIKPEDIILVYGCVKTDSWALAAARNCGESHTMSFSAKEVPFVDFAFDLDCTNDIRASAEHRVSPPLKDGEARQDQCLFLRYFRMRRALPLMRLKPKAQAEPRDPQPWNDTESSAGQ</sequence>
<dbReference type="AlphaFoldDB" id="K5WJQ6"/>
<name>K5WJQ6_PHACS</name>
<evidence type="ECO:0000313" key="3">
    <source>
        <dbReference type="Proteomes" id="UP000008370"/>
    </source>
</evidence>
<reference evidence="2 3" key="1">
    <citation type="journal article" date="2012" name="BMC Genomics">
        <title>Comparative genomics of the white-rot fungi, Phanerochaete carnosa and P. chrysosporium, to elucidate the genetic basis of the distinct wood types they colonize.</title>
        <authorList>
            <person name="Suzuki H."/>
            <person name="MacDonald J."/>
            <person name="Syed K."/>
            <person name="Salamov A."/>
            <person name="Hori C."/>
            <person name="Aerts A."/>
            <person name="Henrissat B."/>
            <person name="Wiebenga A."/>
            <person name="vanKuyk P.A."/>
            <person name="Barry K."/>
            <person name="Lindquist E."/>
            <person name="LaButti K."/>
            <person name="Lapidus A."/>
            <person name="Lucas S."/>
            <person name="Coutinho P."/>
            <person name="Gong Y."/>
            <person name="Samejima M."/>
            <person name="Mahadevan R."/>
            <person name="Abou-Zaid M."/>
            <person name="de Vries R.P."/>
            <person name="Igarashi K."/>
            <person name="Yadav J.S."/>
            <person name="Grigoriev I.V."/>
            <person name="Master E.R."/>
        </authorList>
    </citation>
    <scope>NUCLEOTIDE SEQUENCE [LARGE SCALE GENOMIC DNA]</scope>
    <source>
        <strain evidence="2 3">HHB-10118-sp</strain>
    </source>
</reference>
<dbReference type="GeneID" id="18908374"/>
<evidence type="ECO:0000313" key="2">
    <source>
        <dbReference type="EMBL" id="EKM59339.1"/>
    </source>
</evidence>
<keyword evidence="3" id="KW-1185">Reference proteome</keyword>
<dbReference type="HOGENOM" id="CLU_021108_0_0_1"/>
<feature type="region of interest" description="Disordered" evidence="1">
    <location>
        <begin position="260"/>
        <end position="283"/>
    </location>
</feature>
<dbReference type="Proteomes" id="UP000008370">
    <property type="component" value="Unassembled WGS sequence"/>
</dbReference>
<dbReference type="OrthoDB" id="3222453at2759"/>
<dbReference type="EMBL" id="JH930469">
    <property type="protein sequence ID" value="EKM59339.1"/>
    <property type="molecule type" value="Genomic_DNA"/>
</dbReference>
<dbReference type="InParanoid" id="K5WJQ6"/>
<evidence type="ECO:0000256" key="1">
    <source>
        <dbReference type="SAM" id="MobiDB-lite"/>
    </source>
</evidence>
<accession>K5WJQ6</accession>
<proteinExistence type="predicted"/>